<protein>
    <submittedName>
        <fullName evidence="2">Uncharacterized protein</fullName>
    </submittedName>
</protein>
<evidence type="ECO:0000313" key="3">
    <source>
        <dbReference type="Proteomes" id="UP000295547"/>
    </source>
</evidence>
<dbReference type="EMBL" id="SMBJ01000001">
    <property type="protein sequence ID" value="TCU31218.1"/>
    <property type="molecule type" value="Genomic_DNA"/>
</dbReference>
<accession>A0A4R3R7K9</accession>
<name>A0A4R3R7K9_9HYPH</name>
<gene>
    <name evidence="2" type="ORF">EV130_101795</name>
</gene>
<evidence type="ECO:0000313" key="2">
    <source>
        <dbReference type="EMBL" id="TCU31218.1"/>
    </source>
</evidence>
<dbReference type="Proteomes" id="UP000295547">
    <property type="component" value="Unassembled WGS sequence"/>
</dbReference>
<reference evidence="2 3" key="1">
    <citation type="submission" date="2019-03" db="EMBL/GenBank/DDBJ databases">
        <title>Genomic Encyclopedia of Type Strains, Phase IV (KMG-V): Genome sequencing to study the core and pangenomes of soil and plant-associated prokaryotes.</title>
        <authorList>
            <person name="Whitman W."/>
        </authorList>
    </citation>
    <scope>NUCLEOTIDE SEQUENCE [LARGE SCALE GENOMIC DNA]</scope>
    <source>
        <strain evidence="2 3">Gr42</strain>
    </source>
</reference>
<dbReference type="AlphaFoldDB" id="A0A4R3R7K9"/>
<organism evidence="2 3">
    <name type="scientific">Rhizobium azibense</name>
    <dbReference type="NCBI Taxonomy" id="1136135"/>
    <lineage>
        <taxon>Bacteria</taxon>
        <taxon>Pseudomonadati</taxon>
        <taxon>Pseudomonadota</taxon>
        <taxon>Alphaproteobacteria</taxon>
        <taxon>Hyphomicrobiales</taxon>
        <taxon>Rhizobiaceae</taxon>
        <taxon>Rhizobium/Agrobacterium group</taxon>
        <taxon>Rhizobium</taxon>
    </lineage>
</organism>
<proteinExistence type="predicted"/>
<feature type="region of interest" description="Disordered" evidence="1">
    <location>
        <begin position="1"/>
        <end position="20"/>
    </location>
</feature>
<comment type="caution">
    <text evidence="2">The sequence shown here is derived from an EMBL/GenBank/DDBJ whole genome shotgun (WGS) entry which is preliminary data.</text>
</comment>
<sequence>MIDATHLRANRTAESPLKNDLPYPYGVNGLNSKLHIVCDGERQGRASCSCGKAR</sequence>
<evidence type="ECO:0000256" key="1">
    <source>
        <dbReference type="SAM" id="MobiDB-lite"/>
    </source>
</evidence>
<keyword evidence="3" id="KW-1185">Reference proteome</keyword>